<feature type="transmembrane region" description="Helical" evidence="4">
    <location>
        <begin position="363"/>
        <end position="386"/>
    </location>
</feature>
<dbReference type="Gene3D" id="1.10.287.130">
    <property type="match status" value="1"/>
</dbReference>
<comment type="caution">
    <text evidence="6">The sequence shown here is derived from an EMBL/GenBank/DDBJ whole genome shotgun (WGS) entry which is preliminary data.</text>
</comment>
<dbReference type="EMBL" id="JABAIA010000001">
    <property type="protein sequence ID" value="NLR64047.1"/>
    <property type="molecule type" value="Genomic_DNA"/>
</dbReference>
<protein>
    <recommendedName>
        <fullName evidence="2">histidine kinase</fullName>
        <ecNumber evidence="2">2.7.13.3</ecNumber>
    </recommendedName>
</protein>
<dbReference type="Pfam" id="PF02518">
    <property type="entry name" value="HATPase_c"/>
    <property type="match status" value="1"/>
</dbReference>
<dbReference type="PANTHER" id="PTHR43547:SF2">
    <property type="entry name" value="HYBRID SIGNAL TRANSDUCTION HISTIDINE KINASE C"/>
    <property type="match status" value="1"/>
</dbReference>
<dbReference type="SUPFAM" id="SSF48452">
    <property type="entry name" value="TPR-like"/>
    <property type="match status" value="1"/>
</dbReference>
<evidence type="ECO:0000313" key="7">
    <source>
        <dbReference type="Proteomes" id="UP000570474"/>
    </source>
</evidence>
<evidence type="ECO:0000256" key="3">
    <source>
        <dbReference type="ARBA" id="ARBA00022553"/>
    </source>
</evidence>
<dbReference type="InterPro" id="IPR004358">
    <property type="entry name" value="Sig_transdc_His_kin-like_C"/>
</dbReference>
<keyword evidence="4" id="KW-0472">Membrane</keyword>
<dbReference type="PROSITE" id="PS50109">
    <property type="entry name" value="HIS_KIN"/>
    <property type="match status" value="1"/>
</dbReference>
<keyword evidence="7" id="KW-1185">Reference proteome</keyword>
<keyword evidence="4" id="KW-1133">Transmembrane helix</keyword>
<dbReference type="CDD" id="cd00075">
    <property type="entry name" value="HATPase"/>
    <property type="match status" value="1"/>
</dbReference>
<accession>A0A847RTF6</accession>
<dbReference type="InterPro" id="IPR011990">
    <property type="entry name" value="TPR-like_helical_dom_sf"/>
</dbReference>
<dbReference type="InterPro" id="IPR036890">
    <property type="entry name" value="HATPase_C_sf"/>
</dbReference>
<dbReference type="Gene3D" id="3.30.565.10">
    <property type="entry name" value="Histidine kinase-like ATPase, C-terminal domain"/>
    <property type="match status" value="1"/>
</dbReference>
<dbReference type="EC" id="2.7.13.3" evidence="2"/>
<dbReference type="Proteomes" id="UP000570474">
    <property type="component" value="Unassembled WGS sequence"/>
</dbReference>
<dbReference type="GO" id="GO:0000155">
    <property type="term" value="F:phosphorelay sensor kinase activity"/>
    <property type="evidence" value="ECO:0007669"/>
    <property type="project" value="InterPro"/>
</dbReference>
<dbReference type="PANTHER" id="PTHR43547">
    <property type="entry name" value="TWO-COMPONENT HISTIDINE KINASE"/>
    <property type="match status" value="1"/>
</dbReference>
<dbReference type="InterPro" id="IPR005467">
    <property type="entry name" value="His_kinase_dom"/>
</dbReference>
<feature type="domain" description="Histidine kinase" evidence="5">
    <location>
        <begin position="426"/>
        <end position="641"/>
    </location>
</feature>
<dbReference type="RefSeq" id="WP_168870011.1">
    <property type="nucleotide sequence ID" value="NZ_JABAIA010000001.1"/>
</dbReference>
<name>A0A847RTF6_9BACT</name>
<proteinExistence type="predicted"/>
<keyword evidence="3" id="KW-0597">Phosphoprotein</keyword>
<evidence type="ECO:0000256" key="2">
    <source>
        <dbReference type="ARBA" id="ARBA00012438"/>
    </source>
</evidence>
<dbReference type="SUPFAM" id="SSF47384">
    <property type="entry name" value="Homodimeric domain of signal transducing histidine kinase"/>
    <property type="match status" value="1"/>
</dbReference>
<dbReference type="PRINTS" id="PR00344">
    <property type="entry name" value="BCTRLSENSOR"/>
</dbReference>
<dbReference type="AlphaFoldDB" id="A0A847RTF6"/>
<dbReference type="SUPFAM" id="SSF55874">
    <property type="entry name" value="ATPase domain of HSP90 chaperone/DNA topoisomerase II/histidine kinase"/>
    <property type="match status" value="1"/>
</dbReference>
<evidence type="ECO:0000313" key="6">
    <source>
        <dbReference type="EMBL" id="NLR64047.1"/>
    </source>
</evidence>
<comment type="catalytic activity">
    <reaction evidence="1">
        <text>ATP + protein L-histidine = ADP + protein N-phospho-L-histidine.</text>
        <dbReference type="EC" id="2.7.13.3"/>
    </reaction>
</comment>
<evidence type="ECO:0000256" key="1">
    <source>
        <dbReference type="ARBA" id="ARBA00000085"/>
    </source>
</evidence>
<evidence type="ECO:0000259" key="5">
    <source>
        <dbReference type="PROSITE" id="PS50109"/>
    </source>
</evidence>
<dbReference type="Gene3D" id="1.25.40.10">
    <property type="entry name" value="Tetratricopeptide repeat domain"/>
    <property type="match status" value="1"/>
</dbReference>
<sequence length="642" mass="73766">MMILRRYMLLHMCWLLFVFPRLLHAQHKEIGRIKSQLPHISDSVTYVDALNRLAAVYQACQLDSCGRYASMARDMAVRIGYPSGKARALRNLGNYYTLRPHRYLSYLFYNDALEESRKAGDSVNVSQVLMNIGIYHYFTGKYASANDYVAQSLKLTRQLKEDSLHALGLGNYYAINYTDSSARDAAARALQEAITLAERYHDIRELLYIRLLLANEDYVAERFDAAKQRVRQVLDTAIRDGFEYYAMRASMELSEYKSRLGEPDSLVYLQDAVTHAVAGGYVGLLLPQVTQLYQYFQQRKDTLQAARYSRIALNIMQQQQDDMQQGEMDYIAYSLQDQTLDSLKMQSDLQKTALQKTRLAQRYWQYLFIFVVAIIILLMVLTWFLIRSYRSSRLRSVRLTRVKTEIAAANEVLKKNDDFKNKLISLIAHDFRTPLYNIIDITGFVNEDILTPEDATSMVMEVEQTATATLTVFEEILSWMRTQLTGFVYRPHSYVLTDMLEVSARNVQHLLREKNIRMELVVPSGLTVQGDFEMLQFVHRNFLHNAIKFSPEKGVITIMALRKNGYVEVFFRDQGPGIDPVVLPGLFTYNSESYAHKRSGKGAGLALIICRDFIDKMNGDVGAVNNDQGGSTFFYRVPEIDV</sequence>
<gene>
    <name evidence="6" type="ORF">HGH92_06995</name>
</gene>
<dbReference type="InterPro" id="IPR003594">
    <property type="entry name" value="HATPase_dom"/>
</dbReference>
<reference evidence="6 7" key="1">
    <citation type="submission" date="2020-04" db="EMBL/GenBank/DDBJ databases">
        <authorList>
            <person name="Yin C."/>
        </authorList>
    </citation>
    <scope>NUCLEOTIDE SEQUENCE [LARGE SCALE GENOMIC DNA]</scope>
    <source>
        <strain evidence="6 7">Ae27</strain>
    </source>
</reference>
<evidence type="ECO:0000256" key="4">
    <source>
        <dbReference type="SAM" id="Phobius"/>
    </source>
</evidence>
<dbReference type="InterPro" id="IPR036097">
    <property type="entry name" value="HisK_dim/P_sf"/>
</dbReference>
<dbReference type="SMART" id="SM00387">
    <property type="entry name" value="HATPase_c"/>
    <property type="match status" value="1"/>
</dbReference>
<organism evidence="6 7">
    <name type="scientific">Chitinophaga varians</name>
    <dbReference type="NCBI Taxonomy" id="2202339"/>
    <lineage>
        <taxon>Bacteria</taxon>
        <taxon>Pseudomonadati</taxon>
        <taxon>Bacteroidota</taxon>
        <taxon>Chitinophagia</taxon>
        <taxon>Chitinophagales</taxon>
        <taxon>Chitinophagaceae</taxon>
        <taxon>Chitinophaga</taxon>
    </lineage>
</organism>
<keyword evidence="4" id="KW-0812">Transmembrane</keyword>